<feature type="compositionally biased region" description="Polar residues" evidence="1">
    <location>
        <begin position="19"/>
        <end position="38"/>
    </location>
</feature>
<dbReference type="AlphaFoldDB" id="A0A8H5CIL1"/>
<sequence>MSRRQTDPPSFPADRDTASTRNQKQSSGNQPLWTSSNTARDDALGSSRRQTQSSSSDSQPVHTAPTQPPAHLPAGAPAHLQRNGYYSTSMKVQVAKTAAYSYFYNRRNTENPLHILYGIMFTELTAKDHTLLPCVQYNLWLKDHDEKLPLPEALYAMGYGHKQEDVRCDDRSSEKSNEDEMNLGYEEEDEDFNEAANASFSSAHTESGTSGDRFPDLALLHLRLIHKPFSPRVENPKTAADFSRNHKHGVRWRHRRGIQIIHDCVPFLCELKAGPPRQLDLQMDESSKVEHETMLLRNLQYAHVDLAEYVVWCFAKYPYLEEIVAFAATGVYWQYVVLKKHHVKAEWYDWTNKKWKDPKFLKEYYARWPKNYYEVGTKESDAVLDEMYKTHLQPLCSFGTLDPQTVMLD</sequence>
<evidence type="ECO:0000313" key="3">
    <source>
        <dbReference type="Proteomes" id="UP000559256"/>
    </source>
</evidence>
<gene>
    <name evidence="2" type="ORF">D9758_017632</name>
</gene>
<dbReference type="OrthoDB" id="3049502at2759"/>
<evidence type="ECO:0000256" key="1">
    <source>
        <dbReference type="SAM" id="MobiDB-lite"/>
    </source>
</evidence>
<accession>A0A8H5CIL1</accession>
<proteinExistence type="predicted"/>
<protein>
    <submittedName>
        <fullName evidence="2">Uncharacterized protein</fullName>
    </submittedName>
</protein>
<reference evidence="2 3" key="1">
    <citation type="journal article" date="2020" name="ISME J.">
        <title>Uncovering the hidden diversity of litter-decomposition mechanisms in mushroom-forming fungi.</title>
        <authorList>
            <person name="Floudas D."/>
            <person name="Bentzer J."/>
            <person name="Ahren D."/>
            <person name="Johansson T."/>
            <person name="Persson P."/>
            <person name="Tunlid A."/>
        </authorList>
    </citation>
    <scope>NUCLEOTIDE SEQUENCE [LARGE SCALE GENOMIC DNA]</scope>
    <source>
        <strain evidence="2 3">CBS 291.85</strain>
    </source>
</reference>
<dbReference type="EMBL" id="JAACJM010000169">
    <property type="protein sequence ID" value="KAF5341272.1"/>
    <property type="molecule type" value="Genomic_DNA"/>
</dbReference>
<organism evidence="2 3">
    <name type="scientific">Tetrapyrgos nigripes</name>
    <dbReference type="NCBI Taxonomy" id="182062"/>
    <lineage>
        <taxon>Eukaryota</taxon>
        <taxon>Fungi</taxon>
        <taxon>Dikarya</taxon>
        <taxon>Basidiomycota</taxon>
        <taxon>Agaricomycotina</taxon>
        <taxon>Agaricomycetes</taxon>
        <taxon>Agaricomycetidae</taxon>
        <taxon>Agaricales</taxon>
        <taxon>Marasmiineae</taxon>
        <taxon>Marasmiaceae</taxon>
        <taxon>Tetrapyrgos</taxon>
    </lineage>
</organism>
<name>A0A8H5CIL1_9AGAR</name>
<feature type="compositionally biased region" description="Low complexity" evidence="1">
    <location>
        <begin position="46"/>
        <end position="59"/>
    </location>
</feature>
<keyword evidence="3" id="KW-1185">Reference proteome</keyword>
<comment type="caution">
    <text evidence="2">The sequence shown here is derived from an EMBL/GenBank/DDBJ whole genome shotgun (WGS) entry which is preliminary data.</text>
</comment>
<evidence type="ECO:0000313" key="2">
    <source>
        <dbReference type="EMBL" id="KAF5341272.1"/>
    </source>
</evidence>
<feature type="region of interest" description="Disordered" evidence="1">
    <location>
        <begin position="1"/>
        <end position="80"/>
    </location>
</feature>
<dbReference type="Proteomes" id="UP000559256">
    <property type="component" value="Unassembled WGS sequence"/>
</dbReference>